<sequence>MKTSWWRYGFIGLAFLAGCSEEDLETSNFGSDYYKNHYTLMNATDYEIDFHMANTELDGDERDVENSKYFKKTLAAGAAPVEITHEHNVKRRISFYVAARNQLGLLDQKKVKVSNDKNYHFLAWQHQGQVALNVFKQEKDDRSSEFSVRIFAADAVNLEIEGSPVSLTSGMLSGRFYIDQCNGGIMQNEQPISICDASFGRSYLLVVDGDGRQALYLEY</sequence>
<organism evidence="1 2">
    <name type="scientific">Photobacterium atrarenae</name>
    <dbReference type="NCBI Taxonomy" id="865757"/>
    <lineage>
        <taxon>Bacteria</taxon>
        <taxon>Pseudomonadati</taxon>
        <taxon>Pseudomonadota</taxon>
        <taxon>Gammaproteobacteria</taxon>
        <taxon>Vibrionales</taxon>
        <taxon>Vibrionaceae</taxon>
        <taxon>Photobacterium</taxon>
    </lineage>
</organism>
<proteinExistence type="predicted"/>
<dbReference type="RefSeq" id="WP_255391636.1">
    <property type="nucleotide sequence ID" value="NZ_CP101509.1"/>
</dbReference>
<protein>
    <recommendedName>
        <fullName evidence="3">Lipoprotein</fullName>
    </recommendedName>
</protein>
<name>A0ABY5GLV3_9GAMM</name>
<dbReference type="EMBL" id="CP101509">
    <property type="protein sequence ID" value="UTV30290.1"/>
    <property type="molecule type" value="Genomic_DNA"/>
</dbReference>
<dbReference type="PROSITE" id="PS51257">
    <property type="entry name" value="PROKAR_LIPOPROTEIN"/>
    <property type="match status" value="1"/>
</dbReference>
<gene>
    <name evidence="1" type="ORF">NNL38_17075</name>
</gene>
<evidence type="ECO:0000313" key="1">
    <source>
        <dbReference type="EMBL" id="UTV30290.1"/>
    </source>
</evidence>
<evidence type="ECO:0008006" key="3">
    <source>
        <dbReference type="Google" id="ProtNLM"/>
    </source>
</evidence>
<keyword evidence="2" id="KW-1185">Reference proteome</keyword>
<dbReference type="Proteomes" id="UP001057998">
    <property type="component" value="Chromosome 2"/>
</dbReference>
<evidence type="ECO:0000313" key="2">
    <source>
        <dbReference type="Proteomes" id="UP001057998"/>
    </source>
</evidence>
<accession>A0ABY5GLV3</accession>
<reference evidence="1" key="1">
    <citation type="submission" date="2022-07" db="EMBL/GenBank/DDBJ databases">
        <title>Genome sequencing of Photobacterium atrarenae GJH2-4.</title>
        <authorList>
            <person name="Park S.-J."/>
        </authorList>
    </citation>
    <scope>NUCLEOTIDE SEQUENCE</scope>
    <source>
        <strain evidence="1">GJH2-4</strain>
    </source>
</reference>